<feature type="region of interest" description="Disordered" evidence="1">
    <location>
        <begin position="31"/>
        <end position="50"/>
    </location>
</feature>
<name>A0ABU1DCD0_9HYPH</name>
<evidence type="ECO:0000256" key="1">
    <source>
        <dbReference type="SAM" id="MobiDB-lite"/>
    </source>
</evidence>
<dbReference type="EMBL" id="JADBEO010000005">
    <property type="protein sequence ID" value="MDR4305725.1"/>
    <property type="molecule type" value="Genomic_DNA"/>
</dbReference>
<evidence type="ECO:0000313" key="3">
    <source>
        <dbReference type="Proteomes" id="UP001181622"/>
    </source>
</evidence>
<proteinExistence type="predicted"/>
<gene>
    <name evidence="2" type="ORF">IHQ68_03690</name>
</gene>
<evidence type="ECO:0000313" key="2">
    <source>
        <dbReference type="EMBL" id="MDR4305725.1"/>
    </source>
</evidence>
<organism evidence="2 3">
    <name type="scientific">Chelatococcus sambhunathii</name>
    <dbReference type="NCBI Taxonomy" id="363953"/>
    <lineage>
        <taxon>Bacteria</taxon>
        <taxon>Pseudomonadati</taxon>
        <taxon>Pseudomonadota</taxon>
        <taxon>Alphaproteobacteria</taxon>
        <taxon>Hyphomicrobiales</taxon>
        <taxon>Chelatococcaceae</taxon>
        <taxon>Chelatococcus</taxon>
    </lineage>
</organism>
<dbReference type="Proteomes" id="UP001181622">
    <property type="component" value="Unassembled WGS sequence"/>
</dbReference>
<protein>
    <submittedName>
        <fullName evidence="2">Uncharacterized protein</fullName>
    </submittedName>
</protein>
<dbReference type="RefSeq" id="WP_309388961.1">
    <property type="nucleotide sequence ID" value="NZ_JADBEO010000005.1"/>
</dbReference>
<keyword evidence="3" id="KW-1185">Reference proteome</keyword>
<sequence length="72" mass="8349">MPWEPRPEVVDVMARWLFRKEHPDVLDWEAEEKAAEPNKPATTAKEADIRSEYEERARQMLIIARRNSGSGG</sequence>
<comment type="caution">
    <text evidence="2">The sequence shown here is derived from an EMBL/GenBank/DDBJ whole genome shotgun (WGS) entry which is preliminary data.</text>
</comment>
<accession>A0ABU1DCD0</accession>
<reference evidence="2" key="1">
    <citation type="submission" date="2020-10" db="EMBL/GenBank/DDBJ databases">
        <authorList>
            <person name="Abbas A."/>
            <person name="Razzaq R."/>
            <person name="Waqas M."/>
            <person name="Abbas N."/>
            <person name="Nielsen T.K."/>
            <person name="Hansen L.H."/>
            <person name="Hussain S."/>
            <person name="Shahid M."/>
        </authorList>
    </citation>
    <scope>NUCLEOTIDE SEQUENCE</scope>
    <source>
        <strain evidence="2">S14</strain>
    </source>
</reference>